<name>A0A1U8E5K5_CAPAN</name>
<dbReference type="OMA" id="SGANCHP"/>
<dbReference type="PRINTS" id="PR00080">
    <property type="entry name" value="SDRFAMILY"/>
</dbReference>
<dbReference type="InterPro" id="IPR036291">
    <property type="entry name" value="NAD(P)-bd_dom_sf"/>
</dbReference>
<dbReference type="Proteomes" id="UP000222542">
    <property type="component" value="Unassembled WGS sequence"/>
</dbReference>
<comment type="caution">
    <text evidence="2">The sequence shown here is derived from an EMBL/GenBank/DDBJ whole genome shotgun (WGS) entry which is preliminary data.</text>
</comment>
<dbReference type="PANTHER" id="PTHR48476:SF1">
    <property type="entry name" value="SHORT-CHAIN DEHYDROGENASE TIC 32, CHLOROPLASTIC-LIKE"/>
    <property type="match status" value="1"/>
</dbReference>
<accession>A0A1U8E5K5</accession>
<comment type="similarity">
    <text evidence="1">Belongs to the short-chain dehydrogenases/reductases (SDR) family.</text>
</comment>
<dbReference type="Gramene" id="PHT72143">
    <property type="protein sequence ID" value="PHT72143"/>
    <property type="gene ID" value="T459_22928"/>
</dbReference>
<evidence type="ECO:0000256" key="1">
    <source>
        <dbReference type="RuleBase" id="RU000363"/>
    </source>
</evidence>
<reference evidence="2 3" key="2">
    <citation type="journal article" date="2017" name="Genome Biol.">
        <title>New reference genome sequences of hot pepper reveal the massive evolution of plant disease-resistance genes by retroduplication.</title>
        <authorList>
            <person name="Kim S."/>
            <person name="Park J."/>
            <person name="Yeom S.I."/>
            <person name="Kim Y.M."/>
            <person name="Seo E."/>
            <person name="Kim K.T."/>
            <person name="Kim M.S."/>
            <person name="Lee J.M."/>
            <person name="Cheong K."/>
            <person name="Shin H.S."/>
            <person name="Kim S.B."/>
            <person name="Han K."/>
            <person name="Lee J."/>
            <person name="Park M."/>
            <person name="Lee H.A."/>
            <person name="Lee H.Y."/>
            <person name="Lee Y."/>
            <person name="Oh S."/>
            <person name="Lee J.H."/>
            <person name="Choi E."/>
            <person name="Choi E."/>
            <person name="Lee S.E."/>
            <person name="Jeon J."/>
            <person name="Kim H."/>
            <person name="Choi G."/>
            <person name="Song H."/>
            <person name="Lee J."/>
            <person name="Lee S.C."/>
            <person name="Kwon J.K."/>
            <person name="Lee H.Y."/>
            <person name="Koo N."/>
            <person name="Hong Y."/>
            <person name="Kim R.W."/>
            <person name="Kang W.H."/>
            <person name="Huh J.H."/>
            <person name="Kang B.C."/>
            <person name="Yang T.J."/>
            <person name="Lee Y.H."/>
            <person name="Bennetzen J.L."/>
            <person name="Choi D."/>
        </authorList>
    </citation>
    <scope>NUCLEOTIDE SEQUENCE [LARGE SCALE GENOMIC DNA]</scope>
    <source>
        <strain evidence="3">cv. CM334</strain>
    </source>
</reference>
<dbReference type="Gene3D" id="3.40.50.720">
    <property type="entry name" value="NAD(P)-binding Rossmann-like Domain"/>
    <property type="match status" value="1"/>
</dbReference>
<dbReference type="SUPFAM" id="SSF51735">
    <property type="entry name" value="NAD(P)-binding Rossmann-fold domains"/>
    <property type="match status" value="1"/>
</dbReference>
<dbReference type="OrthoDB" id="191139at2759"/>
<accession>A0A1U8E5K2</accession>
<dbReference type="STRING" id="4072.A0A1U8E5K5"/>
<reference evidence="2 3" key="1">
    <citation type="journal article" date="2014" name="Nat. Genet.">
        <title>Genome sequence of the hot pepper provides insights into the evolution of pungency in Capsicum species.</title>
        <authorList>
            <person name="Kim S."/>
            <person name="Park M."/>
            <person name="Yeom S.I."/>
            <person name="Kim Y.M."/>
            <person name="Lee J.M."/>
            <person name="Lee H.A."/>
            <person name="Seo E."/>
            <person name="Choi J."/>
            <person name="Cheong K."/>
            <person name="Kim K.T."/>
            <person name="Jung K."/>
            <person name="Lee G.W."/>
            <person name="Oh S.K."/>
            <person name="Bae C."/>
            <person name="Kim S.B."/>
            <person name="Lee H.Y."/>
            <person name="Kim S.Y."/>
            <person name="Kim M.S."/>
            <person name="Kang B.C."/>
            <person name="Jo Y.D."/>
            <person name="Yang H.B."/>
            <person name="Jeong H.J."/>
            <person name="Kang W.H."/>
            <person name="Kwon J.K."/>
            <person name="Shin C."/>
            <person name="Lim J.Y."/>
            <person name="Park J.H."/>
            <person name="Huh J.H."/>
            <person name="Kim J.S."/>
            <person name="Kim B.D."/>
            <person name="Cohen O."/>
            <person name="Paran I."/>
            <person name="Suh M.C."/>
            <person name="Lee S.B."/>
            <person name="Kim Y.K."/>
            <person name="Shin Y."/>
            <person name="Noh S.J."/>
            <person name="Park J."/>
            <person name="Seo Y.S."/>
            <person name="Kwon S.Y."/>
            <person name="Kim H.A."/>
            <person name="Park J.M."/>
            <person name="Kim H.J."/>
            <person name="Choi S.B."/>
            <person name="Bosland P.W."/>
            <person name="Reeves G."/>
            <person name="Jo S.H."/>
            <person name="Lee B.W."/>
            <person name="Cho H.T."/>
            <person name="Choi H.S."/>
            <person name="Lee M.S."/>
            <person name="Yu Y."/>
            <person name="Do Choi Y."/>
            <person name="Park B.S."/>
            <person name="van Deynze A."/>
            <person name="Ashrafi H."/>
            <person name="Hill T."/>
            <person name="Kim W.T."/>
            <person name="Pai H.S."/>
            <person name="Ahn H.K."/>
            <person name="Yeam I."/>
            <person name="Giovannoni J.J."/>
            <person name="Rose J.K."/>
            <person name="Sorensen I."/>
            <person name="Lee S.J."/>
            <person name="Kim R.W."/>
            <person name="Choi I.Y."/>
            <person name="Choi B.S."/>
            <person name="Lim J.S."/>
            <person name="Lee Y.H."/>
            <person name="Choi D."/>
        </authorList>
    </citation>
    <scope>NUCLEOTIDE SEQUENCE [LARGE SCALE GENOMIC DNA]</scope>
    <source>
        <strain evidence="3">cv. CM334</strain>
    </source>
</reference>
<organism evidence="2 3">
    <name type="scientific">Capsicum annuum</name>
    <name type="common">Capsicum pepper</name>
    <dbReference type="NCBI Taxonomy" id="4072"/>
    <lineage>
        <taxon>Eukaryota</taxon>
        <taxon>Viridiplantae</taxon>
        <taxon>Streptophyta</taxon>
        <taxon>Embryophyta</taxon>
        <taxon>Tracheophyta</taxon>
        <taxon>Spermatophyta</taxon>
        <taxon>Magnoliopsida</taxon>
        <taxon>eudicotyledons</taxon>
        <taxon>Gunneridae</taxon>
        <taxon>Pentapetalae</taxon>
        <taxon>asterids</taxon>
        <taxon>lamiids</taxon>
        <taxon>Solanales</taxon>
        <taxon>Solanaceae</taxon>
        <taxon>Solanoideae</taxon>
        <taxon>Capsiceae</taxon>
        <taxon>Capsicum</taxon>
    </lineage>
</organism>
<dbReference type="CDD" id="cd05327">
    <property type="entry name" value="retinol-DH_like_SDR_c_like"/>
    <property type="match status" value="1"/>
</dbReference>
<dbReference type="PANTHER" id="PTHR48476">
    <property type="entry name" value="SHORT-CHAIN DEHYDROGENASE TIC 32, CHLOROPLASTIC-LIKE"/>
    <property type="match status" value="1"/>
</dbReference>
<gene>
    <name evidence="2" type="ORF">T459_22928</name>
</gene>
<evidence type="ECO:0000313" key="3">
    <source>
        <dbReference type="Proteomes" id="UP000222542"/>
    </source>
</evidence>
<evidence type="ECO:0000313" key="2">
    <source>
        <dbReference type="EMBL" id="PHT72143.1"/>
    </source>
</evidence>
<protein>
    <submittedName>
        <fullName evidence="2">Short-chain dehydrogenase TIC 32, chloroplastic</fullName>
    </submittedName>
</protein>
<dbReference type="InterPro" id="IPR002347">
    <property type="entry name" value="SDR_fam"/>
</dbReference>
<dbReference type="InterPro" id="IPR055280">
    <property type="entry name" value="TIC32"/>
</dbReference>
<dbReference type="PRINTS" id="PR00081">
    <property type="entry name" value="GDHRDH"/>
</dbReference>
<dbReference type="SMR" id="A0A1U8E5K5"/>
<proteinExistence type="inferred from homology"/>
<dbReference type="KEGG" id="cann:107842955"/>
<dbReference type="AlphaFoldDB" id="A0A1U8E5K5"/>
<dbReference type="EMBL" id="AYRZ02000009">
    <property type="protein sequence ID" value="PHT72143.1"/>
    <property type="molecule type" value="Genomic_DNA"/>
</dbReference>
<keyword evidence="3" id="KW-1185">Reference proteome</keyword>
<sequence>MLRMVTGRPGPSGFGSATTAEQVTDGIDGSNLTAIVTGGASGIGLETARVLAMRNVHVIIAARNMEAAKEAKQCILENNKDARIDIEKLDLNSIRSVKAFADNFKELNLPLNILINNAGVMFCPYQLSEDGIEVQFATNHLGPFHLTNLLIDKMKETAKVTGTQGRIVNLSSMAHYLTYKEGIRFDKINDKNSYQDKLAYGQAKLATILHANELSRRLQEEGANITVNSLHPGLIMTPLMRHSSLLSKFLKVFAPFIWKNVPQGAATTCYAALHPSLKGVTGKYFNDCNEYGPSKLAYDEDLARKLWDFSNDMIDAALKA</sequence>
<dbReference type="Pfam" id="PF00106">
    <property type="entry name" value="adh_short"/>
    <property type="match status" value="1"/>
</dbReference>